<dbReference type="EMBL" id="CP098740">
    <property type="protein sequence ID" value="UZK54064.1"/>
    <property type="molecule type" value="Genomic_DNA"/>
</dbReference>
<keyword evidence="2" id="KW-1185">Reference proteome</keyword>
<protein>
    <submittedName>
        <fullName evidence="1">Uncharacterized protein</fullName>
    </submittedName>
</protein>
<dbReference type="Proteomes" id="UP001164963">
    <property type="component" value="Chromosome"/>
</dbReference>
<name>A0ABY6PQM9_9ACTN</name>
<evidence type="ECO:0000313" key="2">
    <source>
        <dbReference type="Proteomes" id="UP001164963"/>
    </source>
</evidence>
<sequence length="150" mass="16544">MTQPNTDTPRRFYLQRNHDVTGASGTGRVADGVLWPDGTATLRWRGDRASTVHWDRIEDAETIHGHGGHTVIVWLDWPTAAADPDLPCMVCLDGHGAPTRCAWAVRIDDQRDMDGQPTRLIVQPTAGQHVGPEDAAWLHRLITGTEEPTP</sequence>
<gene>
    <name evidence="1" type="ORF">NEH16_07785</name>
</gene>
<organism evidence="1 2">
    <name type="scientific">Streptomyces drozdowiczii</name>
    <dbReference type="NCBI Taxonomy" id="202862"/>
    <lineage>
        <taxon>Bacteria</taxon>
        <taxon>Bacillati</taxon>
        <taxon>Actinomycetota</taxon>
        <taxon>Actinomycetes</taxon>
        <taxon>Kitasatosporales</taxon>
        <taxon>Streptomycetaceae</taxon>
        <taxon>Streptomyces</taxon>
    </lineage>
</organism>
<reference evidence="1" key="1">
    <citation type="journal article" date="2022" name="Front. Microbiol.">
        <title>Mirubactin C rescues the lethal effect of cell wall biosynthesis mutations in Bacillus subtilis.</title>
        <authorList>
            <person name="Kepplinger B."/>
            <person name="Wen X."/>
            <person name="Tyler A.R."/>
            <person name="Kim B.Y."/>
            <person name="Brown J."/>
            <person name="Banks P."/>
            <person name="Dashti Y."/>
            <person name="Mackenzie E.S."/>
            <person name="Wills C."/>
            <person name="Kawai Y."/>
            <person name="Waldron K.J."/>
            <person name="Allenby N.E.E."/>
            <person name="Wu L.J."/>
            <person name="Hall M.J."/>
            <person name="Errington J."/>
        </authorList>
    </citation>
    <scope>NUCLEOTIDE SEQUENCE</scope>
    <source>
        <strain evidence="1">MDA8-470</strain>
    </source>
</reference>
<dbReference type="RefSeq" id="WP_265540473.1">
    <property type="nucleotide sequence ID" value="NZ_CP098740.1"/>
</dbReference>
<evidence type="ECO:0000313" key="1">
    <source>
        <dbReference type="EMBL" id="UZK54064.1"/>
    </source>
</evidence>
<accession>A0ABY6PQM9</accession>
<proteinExistence type="predicted"/>